<evidence type="ECO:0000256" key="1">
    <source>
        <dbReference type="SAM" id="Phobius"/>
    </source>
</evidence>
<keyword evidence="3" id="KW-0614">Plasmid</keyword>
<evidence type="ECO:0000259" key="2">
    <source>
        <dbReference type="Pfam" id="PF04917"/>
    </source>
</evidence>
<gene>
    <name evidence="3" type="primary">pilV</name>
    <name evidence="3" type="ORF">QE258_25820</name>
</gene>
<accession>A0ABY8NZP2</accession>
<dbReference type="InterPro" id="IPR007001">
    <property type="entry name" value="Shufflon_N"/>
</dbReference>
<geneLocation type="plasmid" evidence="3 4">
    <name>paNv_CAN7</name>
</geneLocation>
<name>A0ABY8NZP2_9GAMM</name>
<organism evidence="3 4">
    <name type="scientific">Arsenophonus nasoniae</name>
    <name type="common">son-killer infecting Nasonia vitripennis</name>
    <dbReference type="NCBI Taxonomy" id="638"/>
    <lineage>
        <taxon>Bacteria</taxon>
        <taxon>Pseudomonadati</taxon>
        <taxon>Pseudomonadota</taxon>
        <taxon>Gammaproteobacteria</taxon>
        <taxon>Enterobacterales</taxon>
        <taxon>Morganellaceae</taxon>
        <taxon>Arsenophonus</taxon>
    </lineage>
</organism>
<proteinExistence type="predicted"/>
<dbReference type="RefSeq" id="WP_280632566.1">
    <property type="nucleotide sequence ID" value="NZ_CP123530.1"/>
</dbReference>
<keyword evidence="1" id="KW-0812">Transmembrane</keyword>
<evidence type="ECO:0000313" key="4">
    <source>
        <dbReference type="Proteomes" id="UP001177592"/>
    </source>
</evidence>
<dbReference type="Pfam" id="PF04917">
    <property type="entry name" value="Shufflon_N"/>
    <property type="match status" value="1"/>
</dbReference>
<evidence type="ECO:0000313" key="3">
    <source>
        <dbReference type="EMBL" id="WGM08734.1"/>
    </source>
</evidence>
<dbReference type="EMBL" id="CP123530">
    <property type="protein sequence ID" value="WGM08734.1"/>
    <property type="molecule type" value="Genomic_DNA"/>
</dbReference>
<feature type="transmembrane region" description="Helical" evidence="1">
    <location>
        <begin position="21"/>
        <end position="41"/>
    </location>
</feature>
<dbReference type="Proteomes" id="UP001177592">
    <property type="component" value="Plasmid paNv_CAN7"/>
</dbReference>
<sequence length="273" mass="30332">MGGHILKKIIEKKKPDIDRGFVSLEIMGALVIVAMAALFGAEKYSEYLDEQEWMVTARHASQFNEAAKQYIADHRDELLNQPLPYRITPSLLIKNGYLQQGFAQKNGLGQQYVTGVVKNSQKNPPALQALTCSVQGDTLSEKGMRRIAAQITGMGGFIDEKNIATGAYGGWTSQPRDFGLDCRHGHVAIALSSEILGSVLQESDRLYRFQVKHKPELNRMHTSIDMGGNNLNNASTLNSQRLNTDTVYAPRPSIAKDLTRIPSTLKDVFRPMR</sequence>
<reference evidence="3" key="1">
    <citation type="submission" date="2023-04" db="EMBL/GenBank/DDBJ databases">
        <title>Genome dynamics across the evolutionary transition to endosymbiosis.</title>
        <authorList>
            <person name="Siozios S."/>
            <person name="Nadal-Jimenez P."/>
            <person name="Azagi T."/>
            <person name="Sprong H."/>
            <person name="Frost C.L."/>
            <person name="Parratt S.R."/>
            <person name="Taylor G."/>
            <person name="Brettell L."/>
            <person name="Lew K.C."/>
            <person name="Croft L."/>
            <person name="King K.C."/>
            <person name="Brockhurst M.A."/>
            <person name="Hypsa V."/>
            <person name="Novakova E."/>
            <person name="Darby A.C."/>
            <person name="Hurst G.D.D."/>
        </authorList>
    </citation>
    <scope>NUCLEOTIDE SEQUENCE</scope>
    <source>
        <strain evidence="3">ANv_CAN</strain>
        <plasmid evidence="3">paNv_CAN7</plasmid>
    </source>
</reference>
<keyword evidence="1" id="KW-0472">Membrane</keyword>
<keyword evidence="4" id="KW-1185">Reference proteome</keyword>
<keyword evidence="1" id="KW-1133">Transmembrane helix</keyword>
<feature type="domain" description="Bacterial shufflon protein N-terminal" evidence="2">
    <location>
        <begin position="46"/>
        <end position="242"/>
    </location>
</feature>
<protein>
    <submittedName>
        <fullName evidence="3">Shufflon system plasmid conjugative transfer pilus tip adhesin PilV</fullName>
    </submittedName>
</protein>